<feature type="domain" description="EAL" evidence="1">
    <location>
        <begin position="1"/>
        <end position="209"/>
    </location>
</feature>
<keyword evidence="4" id="KW-1185">Reference proteome</keyword>
<dbReference type="Proteomes" id="UP000629025">
    <property type="component" value="Unassembled WGS sequence"/>
</dbReference>
<evidence type="ECO:0000259" key="2">
    <source>
        <dbReference type="PROSITE" id="PS51833"/>
    </source>
</evidence>
<dbReference type="PROSITE" id="PS51833">
    <property type="entry name" value="HDOD"/>
    <property type="match status" value="1"/>
</dbReference>
<dbReference type="SUPFAM" id="SSF141868">
    <property type="entry name" value="EAL domain-like"/>
    <property type="match status" value="1"/>
</dbReference>
<dbReference type="PANTHER" id="PTHR33525:SF4">
    <property type="entry name" value="CYCLIC DI-GMP PHOSPHODIESTERASE CDGJ"/>
    <property type="match status" value="1"/>
</dbReference>
<evidence type="ECO:0000313" key="3">
    <source>
        <dbReference type="EMBL" id="GGC11051.1"/>
    </source>
</evidence>
<reference evidence="4" key="1">
    <citation type="journal article" date="2019" name="Int. J. Syst. Evol. Microbiol.">
        <title>The Global Catalogue of Microorganisms (GCM) 10K type strain sequencing project: providing services to taxonomists for standard genome sequencing and annotation.</title>
        <authorList>
            <consortium name="The Broad Institute Genomics Platform"/>
            <consortium name="The Broad Institute Genome Sequencing Center for Infectious Disease"/>
            <person name="Wu L."/>
            <person name="Ma J."/>
        </authorList>
    </citation>
    <scope>NUCLEOTIDE SEQUENCE [LARGE SCALE GENOMIC DNA]</scope>
    <source>
        <strain evidence="4">CGMCC 1.15341</strain>
    </source>
</reference>
<proteinExistence type="predicted"/>
<comment type="caution">
    <text evidence="3">The sequence shown here is derived from an EMBL/GenBank/DDBJ whole genome shotgun (WGS) entry which is preliminary data.</text>
</comment>
<dbReference type="InterPro" id="IPR035919">
    <property type="entry name" value="EAL_sf"/>
</dbReference>
<protein>
    <submittedName>
        <fullName evidence="3">Histidine kinase</fullName>
    </submittedName>
</protein>
<accession>A0ABQ1KX19</accession>
<dbReference type="EMBL" id="BMIJ01000011">
    <property type="protein sequence ID" value="GGC11051.1"/>
    <property type="molecule type" value="Genomic_DNA"/>
</dbReference>
<keyword evidence="3" id="KW-0418">Kinase</keyword>
<evidence type="ECO:0000259" key="1">
    <source>
        <dbReference type="PROSITE" id="PS50883"/>
    </source>
</evidence>
<dbReference type="PIRSF" id="PIRSF003180">
    <property type="entry name" value="DiGMPpdiest_YuxH"/>
    <property type="match status" value="1"/>
</dbReference>
<dbReference type="PROSITE" id="PS50883">
    <property type="entry name" value="EAL"/>
    <property type="match status" value="1"/>
</dbReference>
<name>A0ABQ1KX19_9GAMM</name>
<dbReference type="Gene3D" id="1.10.3210.10">
    <property type="entry name" value="Hypothetical protein af1432"/>
    <property type="match status" value="1"/>
</dbReference>
<dbReference type="InterPro" id="IPR013976">
    <property type="entry name" value="HDOD"/>
</dbReference>
<keyword evidence="3" id="KW-0808">Transferase</keyword>
<dbReference type="GO" id="GO:0016301">
    <property type="term" value="F:kinase activity"/>
    <property type="evidence" value="ECO:0007669"/>
    <property type="project" value="UniProtKB-KW"/>
</dbReference>
<dbReference type="InterPro" id="IPR014408">
    <property type="entry name" value="dGMP_Pdiesterase_EAL/HD-GYP"/>
</dbReference>
<gene>
    <name evidence="3" type="primary">yuxH</name>
    <name evidence="3" type="ORF">GCM10011352_41970</name>
</gene>
<feature type="domain" description="HDOD" evidence="2">
    <location>
        <begin position="203"/>
        <end position="390"/>
    </location>
</feature>
<dbReference type="InterPro" id="IPR001633">
    <property type="entry name" value="EAL_dom"/>
</dbReference>
<organism evidence="3 4">
    <name type="scientific">Marinobacterium zhoushanense</name>
    <dbReference type="NCBI Taxonomy" id="1679163"/>
    <lineage>
        <taxon>Bacteria</taxon>
        <taxon>Pseudomonadati</taxon>
        <taxon>Pseudomonadota</taxon>
        <taxon>Gammaproteobacteria</taxon>
        <taxon>Oceanospirillales</taxon>
        <taxon>Oceanospirillaceae</taxon>
        <taxon>Marinobacterium</taxon>
    </lineage>
</organism>
<dbReference type="Gene3D" id="3.20.20.450">
    <property type="entry name" value="EAL domain"/>
    <property type="match status" value="1"/>
</dbReference>
<evidence type="ECO:0000313" key="4">
    <source>
        <dbReference type="Proteomes" id="UP000629025"/>
    </source>
</evidence>
<dbReference type="Pfam" id="PF08668">
    <property type="entry name" value="HDOD"/>
    <property type="match status" value="1"/>
</dbReference>
<dbReference type="SMART" id="SM00052">
    <property type="entry name" value="EAL"/>
    <property type="match status" value="1"/>
</dbReference>
<dbReference type="Pfam" id="PF00563">
    <property type="entry name" value="EAL"/>
    <property type="match status" value="1"/>
</dbReference>
<dbReference type="SUPFAM" id="SSF109604">
    <property type="entry name" value="HD-domain/PDEase-like"/>
    <property type="match status" value="1"/>
</dbReference>
<sequence>MPDTPQVLMARQPIFDRNLRVVAYELLYRSDDETKVANVLNGQHATCNVLINAYSSVVDNQSLRQLPVFLNLPRQMLETDSLPALSPKQVVFELHEELAANDVSIESIKRYKRAGYRFALDNFVYDRAFDELLDHVDIVRLDIRKLGIAKTHDQVRLLKRFGTRLLAEKIETHAELEDCSGLGFHLFQGYFLKHPEIVAGRRIESNETILLQLLSELLKPEPKEKRLVELIEQDPSLSYRLLSIVNSAAMSRKRKIDNLMEALVILGLTEVRKWVSLIALSGQKSKPVELTRQVLITASMCEQLAEELKLPGISPSTAFLCGMLDRIDALLDIEKSALIEQIAISDSVKAAVIDHEGELGQLLTQVSAFCDGFWNRIRISDHPVYHRANLDAIDWANRTLAMMG</sequence>
<dbReference type="InterPro" id="IPR052340">
    <property type="entry name" value="RNase_Y/CdgJ"/>
</dbReference>
<dbReference type="PANTHER" id="PTHR33525">
    <property type="match status" value="1"/>
</dbReference>